<proteinExistence type="predicted"/>
<gene>
    <name evidence="2" type="ORF">PYCCODRAFT_1468933</name>
</gene>
<dbReference type="GO" id="GO:0044773">
    <property type="term" value="P:mitotic DNA damage checkpoint signaling"/>
    <property type="evidence" value="ECO:0007669"/>
    <property type="project" value="TreeGrafter"/>
</dbReference>
<evidence type="ECO:0000259" key="1">
    <source>
        <dbReference type="PROSITE" id="PS50011"/>
    </source>
</evidence>
<dbReference type="GO" id="GO:0004674">
    <property type="term" value="F:protein serine/threonine kinase activity"/>
    <property type="evidence" value="ECO:0007669"/>
    <property type="project" value="TreeGrafter"/>
</dbReference>
<dbReference type="GO" id="GO:0005634">
    <property type="term" value="C:nucleus"/>
    <property type="evidence" value="ECO:0007669"/>
    <property type="project" value="TreeGrafter"/>
</dbReference>
<dbReference type="PROSITE" id="PS50011">
    <property type="entry name" value="PROTEIN_KINASE_DOM"/>
    <property type="match status" value="1"/>
</dbReference>
<evidence type="ECO:0000313" key="2">
    <source>
        <dbReference type="EMBL" id="OSD00973.1"/>
    </source>
</evidence>
<dbReference type="Proteomes" id="UP000193067">
    <property type="component" value="Unassembled WGS sequence"/>
</dbReference>
<dbReference type="Gene3D" id="1.10.510.10">
    <property type="entry name" value="Transferase(Phosphotransferase) domain 1"/>
    <property type="match status" value="1"/>
</dbReference>
<feature type="domain" description="Protein kinase" evidence="1">
    <location>
        <begin position="21"/>
        <end position="372"/>
    </location>
</feature>
<dbReference type="InterPro" id="IPR011009">
    <property type="entry name" value="Kinase-like_dom_sf"/>
</dbReference>
<keyword evidence="3" id="KW-1185">Reference proteome</keyword>
<dbReference type="InterPro" id="IPR000719">
    <property type="entry name" value="Prot_kinase_dom"/>
</dbReference>
<accession>A0A1Y2IK59</accession>
<reference evidence="2 3" key="1">
    <citation type="journal article" date="2015" name="Biotechnol. Biofuels">
        <title>Enhanced degradation of softwood versus hardwood by the white-rot fungus Pycnoporus coccineus.</title>
        <authorList>
            <person name="Couturier M."/>
            <person name="Navarro D."/>
            <person name="Chevret D."/>
            <person name="Henrissat B."/>
            <person name="Piumi F."/>
            <person name="Ruiz-Duenas F.J."/>
            <person name="Martinez A.T."/>
            <person name="Grigoriev I.V."/>
            <person name="Riley R."/>
            <person name="Lipzen A."/>
            <person name="Berrin J.G."/>
            <person name="Master E.R."/>
            <person name="Rosso M.N."/>
        </authorList>
    </citation>
    <scope>NUCLEOTIDE SEQUENCE [LARGE SCALE GENOMIC DNA]</scope>
    <source>
        <strain evidence="2 3">BRFM310</strain>
    </source>
</reference>
<dbReference type="PANTHER" id="PTHR44167:SF24">
    <property type="entry name" value="SERINE_THREONINE-PROTEIN KINASE CHK2"/>
    <property type="match status" value="1"/>
</dbReference>
<dbReference type="OrthoDB" id="5987198at2759"/>
<dbReference type="Pfam" id="PF00069">
    <property type="entry name" value="Pkinase"/>
    <property type="match status" value="1"/>
</dbReference>
<dbReference type="GO" id="GO:0005524">
    <property type="term" value="F:ATP binding"/>
    <property type="evidence" value="ECO:0007669"/>
    <property type="project" value="InterPro"/>
</dbReference>
<dbReference type="SUPFAM" id="SSF56112">
    <property type="entry name" value="Protein kinase-like (PK-like)"/>
    <property type="match status" value="1"/>
</dbReference>
<dbReference type="AlphaFoldDB" id="A0A1Y2IK59"/>
<dbReference type="PANTHER" id="PTHR44167">
    <property type="entry name" value="OVARIAN-SPECIFIC SERINE/THREONINE-PROTEIN KINASE LOK-RELATED"/>
    <property type="match status" value="1"/>
</dbReference>
<dbReference type="EMBL" id="KZ084114">
    <property type="protein sequence ID" value="OSD00973.1"/>
    <property type="molecule type" value="Genomic_DNA"/>
</dbReference>
<organism evidence="2 3">
    <name type="scientific">Trametes coccinea (strain BRFM310)</name>
    <name type="common">Pycnoporus coccineus</name>
    <dbReference type="NCBI Taxonomy" id="1353009"/>
    <lineage>
        <taxon>Eukaryota</taxon>
        <taxon>Fungi</taxon>
        <taxon>Dikarya</taxon>
        <taxon>Basidiomycota</taxon>
        <taxon>Agaricomycotina</taxon>
        <taxon>Agaricomycetes</taxon>
        <taxon>Polyporales</taxon>
        <taxon>Polyporaceae</taxon>
        <taxon>Trametes</taxon>
    </lineage>
</organism>
<sequence>MSTPVQRKRLPNHAFLREGTAERYSKLTEDGFYDLMEKELFWQARYRYLRDHGYLLRPRYSPGWKPSWIGTNLDPTFCEDSIKLLHYQVVDATRVSDREMVAIKTFFRDGQELHIAQFFASIDNPQNHCVRIHEILPDPEEPELALMVMPYLRPCNNPEFATVGDAIEFVDQTLEGLMFMHKLRVAHRDVAIPNIMMDARKLYPTGHHPIRLNYTPDTLYPVSALPRAGRDVRYFYIDFGLSAQFPEGAPTLVLGDVGRDADVPELSDHVPYDAFKVDIFSLGNVYSKLFTQKFENVEFLHSLIELMKQAQPNQRPTAEEALLEWKKIRATLADSLLRWRLVLKNEAPIERVVNDTVAVAWEGIYHLRKFVG</sequence>
<evidence type="ECO:0000313" key="3">
    <source>
        <dbReference type="Proteomes" id="UP000193067"/>
    </source>
</evidence>
<dbReference type="SMART" id="SM00220">
    <property type="entry name" value="S_TKc"/>
    <property type="match status" value="1"/>
</dbReference>
<name>A0A1Y2IK59_TRAC3</name>
<protein>
    <recommendedName>
        <fullName evidence="1">Protein kinase domain-containing protein</fullName>
    </recommendedName>
</protein>